<dbReference type="KEGG" id="ptm:GSPATT00032786001"/>
<dbReference type="OrthoDB" id="194865at2759"/>
<dbReference type="Proteomes" id="UP000000600">
    <property type="component" value="Unassembled WGS sequence"/>
</dbReference>
<protein>
    <submittedName>
        <fullName evidence="1">Uncharacterized protein</fullName>
    </submittedName>
</protein>
<keyword evidence="2" id="KW-1185">Reference proteome</keyword>
<dbReference type="RefSeq" id="XP_001430332.1">
    <property type="nucleotide sequence ID" value="XM_001430295.1"/>
</dbReference>
<dbReference type="InParanoid" id="A0BWL7"/>
<dbReference type="AlphaFoldDB" id="A0BWL7"/>
<evidence type="ECO:0000313" key="2">
    <source>
        <dbReference type="Proteomes" id="UP000000600"/>
    </source>
</evidence>
<dbReference type="HOGENOM" id="CLU_1921159_0_0_1"/>
<gene>
    <name evidence="1" type="ORF">GSPATT00032786001</name>
</gene>
<accession>A0BWL7</accession>
<sequence length="132" mass="15622">MGSMTNFKNLVNSTQISKHLKSAHLLDARQDSGRYVSNHGDSPQTQTMSYEEMPCDLRHFIENHYLDNVVLLGKAELYFHFWRIFPMTDTLVTQQQMLGQEKERGKIMLRNYKKLILKTTDSRTFRIIFMKF</sequence>
<evidence type="ECO:0000313" key="1">
    <source>
        <dbReference type="EMBL" id="CAK62934.1"/>
    </source>
</evidence>
<proteinExistence type="predicted"/>
<dbReference type="GeneID" id="5016116"/>
<dbReference type="EMBL" id="CT868022">
    <property type="protein sequence ID" value="CAK62934.1"/>
    <property type="molecule type" value="Genomic_DNA"/>
</dbReference>
<reference evidence="1 2" key="1">
    <citation type="journal article" date="2006" name="Nature">
        <title>Global trends of whole-genome duplications revealed by the ciliate Paramecium tetraurelia.</title>
        <authorList>
            <consortium name="Genoscope"/>
            <person name="Aury J.-M."/>
            <person name="Jaillon O."/>
            <person name="Duret L."/>
            <person name="Noel B."/>
            <person name="Jubin C."/>
            <person name="Porcel B.M."/>
            <person name="Segurens B."/>
            <person name="Daubin V."/>
            <person name="Anthouard V."/>
            <person name="Aiach N."/>
            <person name="Arnaiz O."/>
            <person name="Billaut A."/>
            <person name="Beisson J."/>
            <person name="Blanc I."/>
            <person name="Bouhouche K."/>
            <person name="Camara F."/>
            <person name="Duharcourt S."/>
            <person name="Guigo R."/>
            <person name="Gogendeau D."/>
            <person name="Katinka M."/>
            <person name="Keller A.-M."/>
            <person name="Kissmehl R."/>
            <person name="Klotz C."/>
            <person name="Koll F."/>
            <person name="Le Moue A."/>
            <person name="Lepere C."/>
            <person name="Malinsky S."/>
            <person name="Nowacki M."/>
            <person name="Nowak J.K."/>
            <person name="Plattner H."/>
            <person name="Poulain J."/>
            <person name="Ruiz F."/>
            <person name="Serrano V."/>
            <person name="Zagulski M."/>
            <person name="Dessen P."/>
            <person name="Betermier M."/>
            <person name="Weissenbach J."/>
            <person name="Scarpelli C."/>
            <person name="Schachter V."/>
            <person name="Sperling L."/>
            <person name="Meyer E."/>
            <person name="Cohen J."/>
            <person name="Wincker P."/>
        </authorList>
    </citation>
    <scope>NUCLEOTIDE SEQUENCE [LARGE SCALE GENOMIC DNA]</scope>
    <source>
        <strain evidence="1 2">Stock d4-2</strain>
    </source>
</reference>
<organism evidence="1 2">
    <name type="scientific">Paramecium tetraurelia</name>
    <dbReference type="NCBI Taxonomy" id="5888"/>
    <lineage>
        <taxon>Eukaryota</taxon>
        <taxon>Sar</taxon>
        <taxon>Alveolata</taxon>
        <taxon>Ciliophora</taxon>
        <taxon>Intramacronucleata</taxon>
        <taxon>Oligohymenophorea</taxon>
        <taxon>Peniculida</taxon>
        <taxon>Parameciidae</taxon>
        <taxon>Paramecium</taxon>
    </lineage>
</organism>
<name>A0BWL7_PARTE</name>